<proteinExistence type="predicted"/>
<dbReference type="Proteomes" id="UP000319746">
    <property type="component" value="Unassembled WGS sequence"/>
</dbReference>
<reference evidence="2 3" key="1">
    <citation type="submission" date="2019-06" db="EMBL/GenBank/DDBJ databases">
        <title>Sequencing the genomes of 1000 actinobacteria strains.</title>
        <authorList>
            <person name="Klenk H.-P."/>
        </authorList>
    </citation>
    <scope>NUCLEOTIDE SEQUENCE [LARGE SCALE GENOMIC DNA]</scope>
    <source>
        <strain evidence="2 3">DSM 24083</strain>
    </source>
</reference>
<name>A0A543AIV2_9MICC</name>
<keyword evidence="1" id="KW-1133">Transmembrane helix</keyword>
<feature type="transmembrane region" description="Helical" evidence="1">
    <location>
        <begin position="12"/>
        <end position="34"/>
    </location>
</feature>
<accession>A0A543AIV2</accession>
<protein>
    <submittedName>
        <fullName evidence="2">Uncharacterized protein</fullName>
    </submittedName>
</protein>
<evidence type="ECO:0000313" key="2">
    <source>
        <dbReference type="EMBL" id="TQL72507.1"/>
    </source>
</evidence>
<dbReference type="EMBL" id="VFOU01000002">
    <property type="protein sequence ID" value="TQL72507.1"/>
    <property type="molecule type" value="Genomic_DNA"/>
</dbReference>
<sequence>MQNWGTVFLKLFLRIQLALVLAFPHALMCGTFIFRPQSFRMKRDIACS</sequence>
<keyword evidence="1" id="KW-0812">Transmembrane</keyword>
<gene>
    <name evidence="2" type="ORF">FB556_1163</name>
</gene>
<comment type="caution">
    <text evidence="2">The sequence shown here is derived from an EMBL/GenBank/DDBJ whole genome shotgun (WGS) entry which is preliminary data.</text>
</comment>
<organism evidence="2 3">
    <name type="scientific">Enteractinococcus coprophilus</name>
    <dbReference type="NCBI Taxonomy" id="1027633"/>
    <lineage>
        <taxon>Bacteria</taxon>
        <taxon>Bacillati</taxon>
        <taxon>Actinomycetota</taxon>
        <taxon>Actinomycetes</taxon>
        <taxon>Micrococcales</taxon>
        <taxon>Micrococcaceae</taxon>
    </lineage>
</organism>
<evidence type="ECO:0000313" key="3">
    <source>
        <dbReference type="Proteomes" id="UP000319746"/>
    </source>
</evidence>
<dbReference type="AlphaFoldDB" id="A0A543AIV2"/>
<keyword evidence="3" id="KW-1185">Reference proteome</keyword>
<keyword evidence="1" id="KW-0472">Membrane</keyword>
<evidence type="ECO:0000256" key="1">
    <source>
        <dbReference type="SAM" id="Phobius"/>
    </source>
</evidence>